<evidence type="ECO:0000259" key="5">
    <source>
        <dbReference type="Pfam" id="PF13925"/>
    </source>
</evidence>
<sequence length="538" mass="58402">MRWNNLADLSIYEGKLLGCSYHERRVGVWVADISLIEPYALGVLPKANFFAELVDSVDDNPVKPNGSTAKPIRAVATSHPKNMYKVQESGIAESRVRALHLTPGSTDKIKKDRSSSIPRRPDSSVKPSTPVRRMKPVDSPSTNLKTAERSFGQRDIQLLSRTGMAINSSTTKKAPPTESVAVKDIYTTSQAVSVPVVVPRDILEDKSAGSIHRGIGGRTAVPDDFYSPVHLRKRLPSGDSVSSVKSMLAEPDVCSEGLSGLKFSFGLTPNDKKEESDGTDKGEIRQIAEKMDRIVSFDHPVQSNDDKAAYESPCSTTGTARVKYVRGVAVPLGKTKSLVERFEKRESSSIDCSSPTGSCGDHTVKADSPPTSLAEASRTYERDLPTVDEMTSPIDLVRNHDEFINVVKSRLTKLEMMRHVFNLNGIKGAIAAVAKLPDIAVQADVVSTLKGKLGLFNLDIFSSLLPVLAGLLNSKTERHAIVALEMLLDLIKIFGPVIHSTLSSSSPVGVDLQAEQRGCSVAPGVLTICKRLCKLYNR</sequence>
<evidence type="ECO:0000256" key="4">
    <source>
        <dbReference type="SAM" id="MobiDB-lite"/>
    </source>
</evidence>
<dbReference type="Pfam" id="PF13925">
    <property type="entry name" value="Katanin_con80"/>
    <property type="match status" value="1"/>
</dbReference>
<dbReference type="GO" id="GO:0008017">
    <property type="term" value="F:microtubule binding"/>
    <property type="evidence" value="ECO:0007669"/>
    <property type="project" value="InterPro"/>
</dbReference>
<feature type="region of interest" description="Disordered" evidence="4">
    <location>
        <begin position="349"/>
        <end position="371"/>
    </location>
</feature>
<keyword evidence="7" id="KW-1185">Reference proteome</keyword>
<evidence type="ECO:0000313" key="6">
    <source>
        <dbReference type="EnsemblPlants" id="AET3Gv20733800.3"/>
    </source>
</evidence>
<keyword evidence="3" id="KW-0206">Cytoskeleton</keyword>
<feature type="domain" description="Katanin p80 subunit C-terminal" evidence="5">
    <location>
        <begin position="398"/>
        <end position="517"/>
    </location>
</feature>
<dbReference type="AlphaFoldDB" id="A0A453FP18"/>
<feature type="compositionally biased region" description="Basic and acidic residues" evidence="4">
    <location>
        <begin position="107"/>
        <end position="123"/>
    </location>
</feature>
<dbReference type="Proteomes" id="UP000015105">
    <property type="component" value="Chromosome 3D"/>
</dbReference>
<keyword evidence="2" id="KW-0963">Cytoplasm</keyword>
<dbReference type="InterPro" id="IPR028021">
    <property type="entry name" value="Katanin_C-terminal"/>
</dbReference>
<dbReference type="PANTHER" id="PTHR19845:SF17">
    <property type="entry name" value="KATANIN P80 WD40 REPEAT-CONTAINING SUBUNIT B1 HOMOLOG"/>
    <property type="match status" value="1"/>
</dbReference>
<dbReference type="GO" id="GO:0007019">
    <property type="term" value="P:microtubule depolymerization"/>
    <property type="evidence" value="ECO:0007669"/>
    <property type="project" value="TreeGrafter"/>
</dbReference>
<organism evidence="6 7">
    <name type="scientific">Aegilops tauschii subsp. strangulata</name>
    <name type="common">Goatgrass</name>
    <dbReference type="NCBI Taxonomy" id="200361"/>
    <lineage>
        <taxon>Eukaryota</taxon>
        <taxon>Viridiplantae</taxon>
        <taxon>Streptophyta</taxon>
        <taxon>Embryophyta</taxon>
        <taxon>Tracheophyta</taxon>
        <taxon>Spermatophyta</taxon>
        <taxon>Magnoliopsida</taxon>
        <taxon>Liliopsida</taxon>
        <taxon>Poales</taxon>
        <taxon>Poaceae</taxon>
        <taxon>BOP clade</taxon>
        <taxon>Pooideae</taxon>
        <taxon>Triticodae</taxon>
        <taxon>Triticeae</taxon>
        <taxon>Triticinae</taxon>
        <taxon>Aegilops</taxon>
    </lineage>
</organism>
<dbReference type="Gramene" id="AET3Gv20733800.3">
    <property type="protein sequence ID" value="AET3Gv20733800.3"/>
    <property type="gene ID" value="AET3Gv20733800"/>
</dbReference>
<accession>A0A453FP18</accession>
<name>A0A453FP18_AEGTS</name>
<feature type="region of interest" description="Disordered" evidence="4">
    <location>
        <begin position="101"/>
        <end position="144"/>
    </location>
</feature>
<reference evidence="6" key="5">
    <citation type="journal article" date="2021" name="G3 (Bethesda)">
        <title>Aegilops tauschii genome assembly Aet v5.0 features greater sequence contiguity and improved annotation.</title>
        <authorList>
            <person name="Wang L."/>
            <person name="Zhu T."/>
            <person name="Rodriguez J.C."/>
            <person name="Deal K.R."/>
            <person name="Dubcovsky J."/>
            <person name="McGuire P.E."/>
            <person name="Lux T."/>
            <person name="Spannagl M."/>
            <person name="Mayer K.F.X."/>
            <person name="Baldrich P."/>
            <person name="Meyers B.C."/>
            <person name="Huo N."/>
            <person name="Gu Y.Q."/>
            <person name="Zhou H."/>
            <person name="Devos K.M."/>
            <person name="Bennetzen J.L."/>
            <person name="Unver T."/>
            <person name="Budak H."/>
            <person name="Gulick P.J."/>
            <person name="Galiba G."/>
            <person name="Kalapos B."/>
            <person name="Nelson D.R."/>
            <person name="Li P."/>
            <person name="You F.M."/>
            <person name="Luo M.C."/>
            <person name="Dvorak J."/>
        </authorList>
    </citation>
    <scope>NUCLEOTIDE SEQUENCE [LARGE SCALE GENOMIC DNA]</scope>
    <source>
        <strain evidence="6">cv. AL8/78</strain>
    </source>
</reference>
<reference evidence="7" key="2">
    <citation type="journal article" date="2017" name="Nat. Plants">
        <title>The Aegilops tauschii genome reveals multiple impacts of transposons.</title>
        <authorList>
            <person name="Zhao G."/>
            <person name="Zou C."/>
            <person name="Li K."/>
            <person name="Wang K."/>
            <person name="Li T."/>
            <person name="Gao L."/>
            <person name="Zhang X."/>
            <person name="Wang H."/>
            <person name="Yang Z."/>
            <person name="Liu X."/>
            <person name="Jiang W."/>
            <person name="Mao L."/>
            <person name="Kong X."/>
            <person name="Jiao Y."/>
            <person name="Jia J."/>
        </authorList>
    </citation>
    <scope>NUCLEOTIDE SEQUENCE [LARGE SCALE GENOMIC DNA]</scope>
    <source>
        <strain evidence="7">cv. AL8/78</strain>
    </source>
</reference>
<evidence type="ECO:0000313" key="7">
    <source>
        <dbReference type="Proteomes" id="UP000015105"/>
    </source>
</evidence>
<evidence type="ECO:0000256" key="2">
    <source>
        <dbReference type="ARBA" id="ARBA00022490"/>
    </source>
</evidence>
<dbReference type="GO" id="GO:0008352">
    <property type="term" value="C:katanin complex"/>
    <property type="evidence" value="ECO:0007669"/>
    <property type="project" value="TreeGrafter"/>
</dbReference>
<protein>
    <recommendedName>
        <fullName evidence="5">Katanin p80 subunit C-terminal domain-containing protein</fullName>
    </recommendedName>
</protein>
<reference evidence="6" key="3">
    <citation type="journal article" date="2017" name="Nature">
        <title>Genome sequence of the progenitor of the wheat D genome Aegilops tauschii.</title>
        <authorList>
            <person name="Luo M.C."/>
            <person name="Gu Y.Q."/>
            <person name="Puiu D."/>
            <person name="Wang H."/>
            <person name="Twardziok S.O."/>
            <person name="Deal K.R."/>
            <person name="Huo N."/>
            <person name="Zhu T."/>
            <person name="Wang L."/>
            <person name="Wang Y."/>
            <person name="McGuire P.E."/>
            <person name="Liu S."/>
            <person name="Long H."/>
            <person name="Ramasamy R.K."/>
            <person name="Rodriguez J.C."/>
            <person name="Van S.L."/>
            <person name="Yuan L."/>
            <person name="Wang Z."/>
            <person name="Xia Z."/>
            <person name="Xiao L."/>
            <person name="Anderson O.D."/>
            <person name="Ouyang S."/>
            <person name="Liang Y."/>
            <person name="Zimin A.V."/>
            <person name="Pertea G."/>
            <person name="Qi P."/>
            <person name="Bennetzen J.L."/>
            <person name="Dai X."/>
            <person name="Dawson M.W."/>
            <person name="Muller H.G."/>
            <person name="Kugler K."/>
            <person name="Rivarola-Duarte L."/>
            <person name="Spannagl M."/>
            <person name="Mayer K.F.X."/>
            <person name="Lu F.H."/>
            <person name="Bevan M.W."/>
            <person name="Leroy P."/>
            <person name="Li P."/>
            <person name="You F.M."/>
            <person name="Sun Q."/>
            <person name="Liu Z."/>
            <person name="Lyons E."/>
            <person name="Wicker T."/>
            <person name="Salzberg S.L."/>
            <person name="Devos K.M."/>
            <person name="Dvorak J."/>
        </authorList>
    </citation>
    <scope>NUCLEOTIDE SEQUENCE [LARGE SCALE GENOMIC DNA]</scope>
    <source>
        <strain evidence="6">cv. AL8/78</strain>
    </source>
</reference>
<dbReference type="PANTHER" id="PTHR19845">
    <property type="entry name" value="KATANIN P80 SUBUNIT"/>
    <property type="match status" value="1"/>
</dbReference>
<dbReference type="EnsemblPlants" id="AET3Gv20733800.3">
    <property type="protein sequence ID" value="AET3Gv20733800.3"/>
    <property type="gene ID" value="AET3Gv20733800"/>
</dbReference>
<evidence type="ECO:0000256" key="3">
    <source>
        <dbReference type="ARBA" id="ARBA00023212"/>
    </source>
</evidence>
<proteinExistence type="predicted"/>
<reference evidence="7" key="1">
    <citation type="journal article" date="2014" name="Science">
        <title>Ancient hybridizations among the ancestral genomes of bread wheat.</title>
        <authorList>
            <consortium name="International Wheat Genome Sequencing Consortium,"/>
            <person name="Marcussen T."/>
            <person name="Sandve S.R."/>
            <person name="Heier L."/>
            <person name="Spannagl M."/>
            <person name="Pfeifer M."/>
            <person name="Jakobsen K.S."/>
            <person name="Wulff B.B."/>
            <person name="Steuernagel B."/>
            <person name="Mayer K.F."/>
            <person name="Olsen O.A."/>
        </authorList>
    </citation>
    <scope>NUCLEOTIDE SEQUENCE [LARGE SCALE GENOMIC DNA]</scope>
    <source>
        <strain evidence="7">cv. AL8/78</strain>
    </source>
</reference>
<comment type="subcellular location">
    <subcellularLocation>
        <location evidence="1">Cytoplasm</location>
        <location evidence="1">Cytoskeleton</location>
    </subcellularLocation>
</comment>
<evidence type="ECO:0000256" key="1">
    <source>
        <dbReference type="ARBA" id="ARBA00004245"/>
    </source>
</evidence>
<reference evidence="6" key="4">
    <citation type="submission" date="2019-03" db="UniProtKB">
        <authorList>
            <consortium name="EnsemblPlants"/>
        </authorList>
    </citation>
    <scope>IDENTIFICATION</scope>
</reference>